<dbReference type="WBParaSite" id="SMUV_0000739201-mRNA-1">
    <property type="protein sequence ID" value="SMUV_0000739201-mRNA-1"/>
    <property type="gene ID" value="SMUV_0000739201"/>
</dbReference>
<keyword evidence="2 4" id="KW-0862">Zinc</keyword>
<dbReference type="PROSITE" id="PS00478">
    <property type="entry name" value="LIM_DOMAIN_1"/>
    <property type="match status" value="1"/>
</dbReference>
<dbReference type="SMART" id="SM00132">
    <property type="entry name" value="LIM"/>
    <property type="match status" value="1"/>
</dbReference>
<proteinExistence type="predicted"/>
<keyword evidence="7" id="KW-1185">Reference proteome</keyword>
<protein>
    <submittedName>
        <fullName evidence="8">LIM zinc-binding domain-containing protein</fullName>
    </submittedName>
</protein>
<evidence type="ECO:0000256" key="5">
    <source>
        <dbReference type="SAM" id="MobiDB-lite"/>
    </source>
</evidence>
<feature type="region of interest" description="Disordered" evidence="5">
    <location>
        <begin position="416"/>
        <end position="442"/>
    </location>
</feature>
<reference evidence="8" key="1">
    <citation type="submission" date="2017-02" db="UniProtKB">
        <authorList>
            <consortium name="WormBaseParasite"/>
        </authorList>
    </citation>
    <scope>IDENTIFICATION</scope>
</reference>
<evidence type="ECO:0000313" key="8">
    <source>
        <dbReference type="WBParaSite" id="SMUV_0000739201-mRNA-1"/>
    </source>
</evidence>
<organism evidence="7 8">
    <name type="scientific">Syphacia muris</name>
    <dbReference type="NCBI Taxonomy" id="451379"/>
    <lineage>
        <taxon>Eukaryota</taxon>
        <taxon>Metazoa</taxon>
        <taxon>Ecdysozoa</taxon>
        <taxon>Nematoda</taxon>
        <taxon>Chromadorea</taxon>
        <taxon>Rhabditida</taxon>
        <taxon>Spirurina</taxon>
        <taxon>Oxyuridomorpha</taxon>
        <taxon>Oxyuroidea</taxon>
        <taxon>Oxyuridae</taxon>
        <taxon>Syphacia</taxon>
    </lineage>
</organism>
<evidence type="ECO:0000256" key="4">
    <source>
        <dbReference type="PROSITE-ProRule" id="PRU00125"/>
    </source>
</evidence>
<evidence type="ECO:0000259" key="6">
    <source>
        <dbReference type="PROSITE" id="PS50023"/>
    </source>
</evidence>
<dbReference type="CDD" id="cd09358">
    <property type="entry name" value="LIM_Mical_like"/>
    <property type="match status" value="1"/>
</dbReference>
<evidence type="ECO:0000256" key="2">
    <source>
        <dbReference type="ARBA" id="ARBA00022833"/>
    </source>
</evidence>
<dbReference type="STRING" id="451379.A0A0N5ARN9"/>
<dbReference type="PANTHER" id="PTHR24206">
    <property type="entry name" value="OS06G0237300 PROTEIN"/>
    <property type="match status" value="1"/>
</dbReference>
<accession>A0A0N5ARN9</accession>
<dbReference type="InterPro" id="IPR001781">
    <property type="entry name" value="Znf_LIM"/>
</dbReference>
<evidence type="ECO:0000256" key="1">
    <source>
        <dbReference type="ARBA" id="ARBA00022723"/>
    </source>
</evidence>
<keyword evidence="3 4" id="KW-0440">LIM domain</keyword>
<dbReference type="Pfam" id="PF00412">
    <property type="entry name" value="LIM"/>
    <property type="match status" value="1"/>
</dbReference>
<dbReference type="SUPFAM" id="SSF57716">
    <property type="entry name" value="Glucocorticoid receptor-like (DNA-binding domain)"/>
    <property type="match status" value="2"/>
</dbReference>
<dbReference type="PROSITE" id="PS50023">
    <property type="entry name" value="LIM_DOMAIN_2"/>
    <property type="match status" value="1"/>
</dbReference>
<feature type="region of interest" description="Disordered" evidence="5">
    <location>
        <begin position="482"/>
        <end position="508"/>
    </location>
</feature>
<keyword evidence="1 4" id="KW-0479">Metal-binding</keyword>
<dbReference type="Proteomes" id="UP000046393">
    <property type="component" value="Unplaced"/>
</dbReference>
<name>A0A0N5ARN9_9BILA</name>
<evidence type="ECO:0000256" key="3">
    <source>
        <dbReference type="ARBA" id="ARBA00023038"/>
    </source>
</evidence>
<evidence type="ECO:0000313" key="7">
    <source>
        <dbReference type="Proteomes" id="UP000046393"/>
    </source>
</evidence>
<feature type="domain" description="LIM zinc-binding" evidence="6">
    <location>
        <begin position="98"/>
        <end position="158"/>
    </location>
</feature>
<dbReference type="AlphaFoldDB" id="A0A0N5ARN9"/>
<feature type="compositionally biased region" description="Basic and acidic residues" evidence="5">
    <location>
        <begin position="494"/>
        <end position="504"/>
    </location>
</feature>
<sequence length="664" mass="76646">MFSERLCLKETYSKFKEQFEKLPETLEQSLEEKMKEREIEMAHLGKENLLNLKGAFENPKEETEIQREKIVVERSDADKKRILSAFTKPEMTAEEAPRECAVCSKTVYPVERVFANKCLYHNYCFKCSKCSKKLLPTNYNMHEGVLLCKVHYMEVFNPDVAKTMNPETTEGKWFLQLTLFHFIVITLYAKDERVDEEDEDFAVSSKPKKLGADVVRCYYNYGTFVKGETEEVTDEEKRKPLEDINLEEIGNIKNKWKTGNVEGAELKEMSKEELEELRKGPGVKERFKERTEAEETVQKQWDQSQLDTTAAADARRSFLEGSAYRSAPVEKTAEEIEFKKLHDFKERFERGEESEPIEKTEIDVKVEGLGDIKAAFEKGGAAEEEMLPEERAALKQKEIDAEFLRYKLARRAAAKRAAEEKAAQGENAEDISEEILPPAEVGSIKDRFEKGEAFKSTHGEKQLDVEIKMAGKAREKFQQIDAEGLHNVAPAPKGKHESKWDKKQTVAPEIINKREISDEPNEPEDEDAYDVKNLMNKFKNIGNEPSKTFTHERPLDLEGIKVEAKNLKEQFEKTDNQNESELAEEKRRQLEEEFARLKEEKEVAQAREALEEPSAEEEKAPQKEEIQVAADHASKMTEKWEKIQRKEARKAEKSKMRTVNKADK</sequence>
<feature type="region of interest" description="Disordered" evidence="5">
    <location>
        <begin position="601"/>
        <end position="664"/>
    </location>
</feature>
<dbReference type="Gene3D" id="2.10.110.10">
    <property type="entry name" value="Cysteine Rich Protein"/>
    <property type="match status" value="1"/>
</dbReference>
<dbReference type="GO" id="GO:0046872">
    <property type="term" value="F:metal ion binding"/>
    <property type="evidence" value="ECO:0007669"/>
    <property type="project" value="UniProtKB-KW"/>
</dbReference>